<dbReference type="Proteomes" id="UP000054988">
    <property type="component" value="Unassembled WGS sequence"/>
</dbReference>
<dbReference type="InterPro" id="IPR051781">
    <property type="entry name" value="Metallo-dep_Hydrolase"/>
</dbReference>
<dbReference type="Gene3D" id="2.120.10.30">
    <property type="entry name" value="TolB, C-terminal domain"/>
    <property type="match status" value="2"/>
</dbReference>
<dbReference type="PANTHER" id="PTHR43135">
    <property type="entry name" value="ALPHA-D-RIBOSE 1-METHYLPHOSPHONATE 5-TRIPHOSPHATE DIPHOSPHATASE"/>
    <property type="match status" value="1"/>
</dbReference>
<dbReference type="PANTHER" id="PTHR43135:SF3">
    <property type="entry name" value="ALPHA-D-RIBOSE 1-METHYLPHOSPHONATE 5-TRIPHOSPHATE DIPHOSPHATASE"/>
    <property type="match status" value="1"/>
</dbReference>
<dbReference type="Gene3D" id="3.30.110.90">
    <property type="entry name" value="Amidohydrolase"/>
    <property type="match status" value="1"/>
</dbReference>
<evidence type="ECO:0008006" key="3">
    <source>
        <dbReference type="Google" id="ProtNLM"/>
    </source>
</evidence>
<comment type="caution">
    <text evidence="1">The sequence shown here is derived from an EMBL/GenBank/DDBJ whole genome shotgun (WGS) entry which is preliminary data.</text>
</comment>
<dbReference type="SUPFAM" id="SSF51556">
    <property type="entry name" value="Metallo-dependent hydrolases"/>
    <property type="match status" value="1"/>
</dbReference>
<gene>
    <name evidence="1" type="ORF">WG66_9804</name>
</gene>
<proteinExistence type="predicted"/>
<protein>
    <recommendedName>
        <fullName evidence="3">Amidohydrolase-related domain-containing protein</fullName>
    </recommendedName>
</protein>
<dbReference type="InterPro" id="IPR011659">
    <property type="entry name" value="WD40"/>
</dbReference>
<sequence>MTEKEAQHRPNLGSPNFPRRRRRVLAALLLASVALTYSNLSTFFPAVQRPPSHFADSENPADSFKDDVWPIRNPARTPWDISTDFPYPRVLQYRVSEGTWLRLDVHPTTGDIVFDMLGDIYCIPGQYIVDSEFVEEQAEARPVLQGIPYDADPHFSPSGDKIVFRSDAGHGLENIWVTGWQGCEAMDLRSTLYNADLAQALQFKSDDDKLFSEGLETKDSKRRRLIREGRAGAKRVTNETFRYITDPRFHPLRDTIVATKWYTSSRSLGAGEGWEYPVPSLDGEGQDPIPVGSGTRIAERTLPAGFTDYNSQQIGPEMIIWHGNDSLIYSKNVIDSTEFEYSKDVHAGIYAIFAKNLTTGSTSTLVSASPGGASRPELSRDGRTLAFVRRVRDKSVLVFKDLETGTITHIWDGLSFDLTAISAPMGTYTSFAFTPNDDAVIIWAAGQIYRVPISTNDRGEKVRAGQPRTIPFTALIELRLADTRTYKTSVDLLNLETQDTSRVYAFKELRVDEEGKRAIFNAATVTVVQDIGKSNISKVPVLDASAPYYFPSFVPGTSGNVLVHARWSDTRFTSFEVADLRSGKAYEVVGLPLGRYRSPVFAASQKKLAFVKLASDYLSGNIVATAGAGLYVADVDVSGLDGASSELNVTNLQFIPSDVDPSDRIQLRFTEDTKLLVSQSRSSSIIDLAGETDITGRPPSSVIATGRTSTELVSTVKPASSGWRQWASCMKKMVMNQDSGYVAENVAFVDFLYAYVAPGSSVQTGDDAEGVWSKPGNSTKGLARVGLDGGHDLTFSEDGKKLFWFLGPFLHSLELSKLSQCSSEIEQDPETFGISCVKNLVEFQEVFVEHSTDIARLKKDVKSTSRLIIQNATLLTLETGNLDTDLIHGGSLVIKDGVFESVGSLNDADLENAEVIQANGGFIIPGFLDVHAHWNGASNPTPAKSWEMETFLAYGVTAMHNPSTDTVDTFIERSRVESGYFVGPRILHTGSVIYGAAEPSLHQLAVDMDDAMSTLIRIKAEGGPYGISYKNYNQPLRSSRQRLLLAAKNLSMLCVPEGGMNYDWDLTYIIDGMTTVEHAIPVPALYDDVRQLFAQSGTQNTPTHVVNYGGTFGEQYVWANHDVPNDPKLRQFTRHDQLEEVTESTARPRLSYQLFNTSESLAKMVGLGLKTMIGAHGEPPLGLNYHYEVFFTQQGGLSNYQTLQAASSWPAETFGLFTSLGSLSQGKLADFLVYPAGIDLLEGPIEQTRALQYVARGGRIWDASTMEEVWPVKGRKQEMPPINPE</sequence>
<dbReference type="SUPFAM" id="SSF69304">
    <property type="entry name" value="Tricorn protease N-terminal domain"/>
    <property type="match status" value="1"/>
</dbReference>
<dbReference type="Pfam" id="PF07676">
    <property type="entry name" value="PD40"/>
    <property type="match status" value="1"/>
</dbReference>
<dbReference type="Gene3D" id="2.30.40.10">
    <property type="entry name" value="Urease, subunit C, domain 1"/>
    <property type="match status" value="1"/>
</dbReference>
<dbReference type="EMBL" id="LATX01001835">
    <property type="protein sequence ID" value="KTB37639.1"/>
    <property type="molecule type" value="Genomic_DNA"/>
</dbReference>
<dbReference type="eggNOG" id="ENOG502SIKK">
    <property type="taxonomic scope" value="Eukaryota"/>
</dbReference>
<name>A0A0W0FMT8_MONRR</name>
<evidence type="ECO:0000313" key="1">
    <source>
        <dbReference type="EMBL" id="KTB37639.1"/>
    </source>
</evidence>
<evidence type="ECO:0000313" key="2">
    <source>
        <dbReference type="Proteomes" id="UP000054988"/>
    </source>
</evidence>
<dbReference type="InterPro" id="IPR011042">
    <property type="entry name" value="6-blade_b-propeller_TolB-like"/>
</dbReference>
<reference evidence="1 2" key="1">
    <citation type="submission" date="2015-12" db="EMBL/GenBank/DDBJ databases">
        <title>Draft genome sequence of Moniliophthora roreri, the causal agent of frosty pod rot of cacao.</title>
        <authorList>
            <person name="Aime M.C."/>
            <person name="Diaz-Valderrama J.R."/>
            <person name="Kijpornyongpan T."/>
            <person name="Phillips-Mora W."/>
        </authorList>
    </citation>
    <scope>NUCLEOTIDE SEQUENCE [LARGE SCALE GENOMIC DNA]</scope>
    <source>
        <strain evidence="1 2">MCA 2952</strain>
    </source>
</reference>
<dbReference type="InterPro" id="IPR011059">
    <property type="entry name" value="Metal-dep_hydrolase_composite"/>
</dbReference>
<dbReference type="SUPFAM" id="SSF82171">
    <property type="entry name" value="DPP6 N-terminal domain-like"/>
    <property type="match status" value="1"/>
</dbReference>
<dbReference type="Gene3D" id="3.40.50.10910">
    <property type="entry name" value="Amidohydrolase"/>
    <property type="match status" value="1"/>
</dbReference>
<organism evidence="1 2">
    <name type="scientific">Moniliophthora roreri</name>
    <name type="common">Frosty pod rot fungus</name>
    <name type="synonym">Monilia roreri</name>
    <dbReference type="NCBI Taxonomy" id="221103"/>
    <lineage>
        <taxon>Eukaryota</taxon>
        <taxon>Fungi</taxon>
        <taxon>Dikarya</taxon>
        <taxon>Basidiomycota</taxon>
        <taxon>Agaricomycotina</taxon>
        <taxon>Agaricomycetes</taxon>
        <taxon>Agaricomycetidae</taxon>
        <taxon>Agaricales</taxon>
        <taxon>Marasmiineae</taxon>
        <taxon>Marasmiaceae</taxon>
        <taxon>Moniliophthora</taxon>
    </lineage>
</organism>
<dbReference type="Gene3D" id="1.20.58.520">
    <property type="entry name" value="Amidohydrolase"/>
    <property type="match status" value="1"/>
</dbReference>
<dbReference type="GO" id="GO:0016810">
    <property type="term" value="F:hydrolase activity, acting on carbon-nitrogen (but not peptide) bonds"/>
    <property type="evidence" value="ECO:0007669"/>
    <property type="project" value="InterPro"/>
</dbReference>
<accession>A0A0W0FMT8</accession>
<dbReference type="InterPro" id="IPR032466">
    <property type="entry name" value="Metal_Hydrolase"/>
</dbReference>
<dbReference type="SUPFAM" id="SSF51338">
    <property type="entry name" value="Composite domain of metallo-dependent hydrolases"/>
    <property type="match status" value="1"/>
</dbReference>